<dbReference type="PANTHER" id="PTHR46994:SF1">
    <property type="entry name" value="5'-METHYLTHIOADENOSINE NUCLEOSIDASE"/>
    <property type="match status" value="1"/>
</dbReference>
<accession>A0AAP0LLV9</accession>
<keyword evidence="3" id="KW-1185">Reference proteome</keyword>
<dbReference type="Pfam" id="PF01048">
    <property type="entry name" value="PNP_UDP_1"/>
    <property type="match status" value="1"/>
</dbReference>
<comment type="caution">
    <text evidence="2">The sequence shown here is derived from an EMBL/GenBank/DDBJ whole genome shotgun (WGS) entry which is preliminary data.</text>
</comment>
<dbReference type="PANTHER" id="PTHR46994">
    <property type="entry name" value="5'-METHYLTHIOADENOSINE/S-ADENOSYLHOMOCYSTEINE NUCLEOSIDASE 1"/>
    <property type="match status" value="1"/>
</dbReference>
<evidence type="ECO:0000313" key="3">
    <source>
        <dbReference type="Proteomes" id="UP001428341"/>
    </source>
</evidence>
<dbReference type="Gene3D" id="3.40.50.1580">
    <property type="entry name" value="Nucleoside phosphorylase domain"/>
    <property type="match status" value="1"/>
</dbReference>
<gene>
    <name evidence="2" type="ORF">WN944_029321</name>
</gene>
<dbReference type="InterPro" id="IPR000845">
    <property type="entry name" value="Nucleoside_phosphorylase_d"/>
</dbReference>
<reference evidence="2 3" key="1">
    <citation type="submission" date="2024-05" db="EMBL/GenBank/DDBJ databases">
        <title>Haplotype-resolved chromosome-level genome assembly of Huyou (Citrus changshanensis).</title>
        <authorList>
            <person name="Miao C."/>
            <person name="Chen W."/>
            <person name="Wu Y."/>
            <person name="Wang L."/>
            <person name="Zhao S."/>
            <person name="Grierson D."/>
            <person name="Xu C."/>
            <person name="Chen K."/>
        </authorList>
    </citation>
    <scope>NUCLEOTIDE SEQUENCE [LARGE SCALE GENOMIC DNA]</scope>
    <source>
        <strain evidence="2">01-14</strain>
        <tissue evidence="2">Leaf</tissue>
    </source>
</reference>
<feature type="domain" description="Nucleoside phosphorylase" evidence="1">
    <location>
        <begin position="34"/>
        <end position="231"/>
    </location>
</feature>
<evidence type="ECO:0000259" key="1">
    <source>
        <dbReference type="Pfam" id="PF01048"/>
    </source>
</evidence>
<dbReference type="InterPro" id="IPR035994">
    <property type="entry name" value="Nucleoside_phosphorylase_sf"/>
</dbReference>
<dbReference type="Proteomes" id="UP001428341">
    <property type="component" value="Unassembled WGS sequence"/>
</dbReference>
<sequence>MCFGLICLQTEFHMCSLVGLKFDGLMQLIRFPEGVPWVRYHGTYKDLHLNIIWPGKDTSLEVDSVGTISASLVTYASIQALKPDLIINAGTAGGFKAKGASIGDVFLISDVAFHDRRIPIPVFDLYGVGQRQAFSTPNLLRGLNLKVCKLSTGDSLDMSSQDETSITANDATIKDMEGAAVAYVADLFKVPAIFVKAVTDLVDGDKPTAEEFMQNLVAVTAALEQSVSQVIDFINGKRFSEL</sequence>
<organism evidence="2 3">
    <name type="scientific">Citrus x changshan-huyou</name>
    <dbReference type="NCBI Taxonomy" id="2935761"/>
    <lineage>
        <taxon>Eukaryota</taxon>
        <taxon>Viridiplantae</taxon>
        <taxon>Streptophyta</taxon>
        <taxon>Embryophyta</taxon>
        <taxon>Tracheophyta</taxon>
        <taxon>Spermatophyta</taxon>
        <taxon>Magnoliopsida</taxon>
        <taxon>eudicotyledons</taxon>
        <taxon>Gunneridae</taxon>
        <taxon>Pentapetalae</taxon>
        <taxon>rosids</taxon>
        <taxon>malvids</taxon>
        <taxon>Sapindales</taxon>
        <taxon>Rutaceae</taxon>
        <taxon>Aurantioideae</taxon>
        <taxon>Citrus</taxon>
    </lineage>
</organism>
<dbReference type="CDD" id="cd09008">
    <property type="entry name" value="MTAN"/>
    <property type="match status" value="1"/>
</dbReference>
<name>A0AAP0LLV9_9ROSI</name>
<proteinExistence type="predicted"/>
<evidence type="ECO:0000313" key="2">
    <source>
        <dbReference type="EMBL" id="KAK9177300.1"/>
    </source>
</evidence>
<dbReference type="GO" id="GO:0009116">
    <property type="term" value="P:nucleoside metabolic process"/>
    <property type="evidence" value="ECO:0007669"/>
    <property type="project" value="InterPro"/>
</dbReference>
<dbReference type="InterPro" id="IPR044580">
    <property type="entry name" value="MTAN"/>
</dbReference>
<protein>
    <recommendedName>
        <fullName evidence="1">Nucleoside phosphorylase domain-containing protein</fullName>
    </recommendedName>
</protein>
<dbReference type="SUPFAM" id="SSF53167">
    <property type="entry name" value="Purine and uridine phosphorylases"/>
    <property type="match status" value="1"/>
</dbReference>
<dbReference type="GO" id="GO:0008930">
    <property type="term" value="F:methylthioadenosine nucleosidase activity"/>
    <property type="evidence" value="ECO:0007669"/>
    <property type="project" value="InterPro"/>
</dbReference>
<dbReference type="GO" id="GO:0019509">
    <property type="term" value="P:L-methionine salvage from methylthioadenosine"/>
    <property type="evidence" value="ECO:0007669"/>
    <property type="project" value="InterPro"/>
</dbReference>
<dbReference type="EMBL" id="JBCGBO010000025">
    <property type="protein sequence ID" value="KAK9177300.1"/>
    <property type="molecule type" value="Genomic_DNA"/>
</dbReference>
<dbReference type="AlphaFoldDB" id="A0AAP0LLV9"/>